<evidence type="ECO:0000256" key="1">
    <source>
        <dbReference type="ARBA" id="ARBA00004202"/>
    </source>
</evidence>
<accession>A0A5C0ZZA8</accession>
<dbReference type="InterPro" id="IPR003593">
    <property type="entry name" value="AAA+_ATPase"/>
</dbReference>
<dbReference type="PANTHER" id="PTHR43790:SF3">
    <property type="entry name" value="D-ALLOSE IMPORT ATP-BINDING PROTEIN ALSA-RELATED"/>
    <property type="match status" value="1"/>
</dbReference>
<evidence type="ECO:0000256" key="3">
    <source>
        <dbReference type="ARBA" id="ARBA00022475"/>
    </source>
</evidence>
<feature type="domain" description="ABC transporter" evidence="11">
    <location>
        <begin position="285"/>
        <end position="531"/>
    </location>
</feature>
<dbReference type="Pfam" id="PF00005">
    <property type="entry name" value="ABC_tran"/>
    <property type="match status" value="2"/>
</dbReference>
<keyword evidence="6" id="KW-0547">Nucleotide-binding</keyword>
<dbReference type="SUPFAM" id="SSF52540">
    <property type="entry name" value="P-loop containing nucleoside triphosphate hydrolases"/>
    <property type="match status" value="2"/>
</dbReference>
<evidence type="ECO:0000313" key="13">
    <source>
        <dbReference type="Proteomes" id="UP000322553"/>
    </source>
</evidence>
<name>A0A5C0ZZA8_9GAMM</name>
<evidence type="ECO:0000256" key="9">
    <source>
        <dbReference type="ARBA" id="ARBA00023136"/>
    </source>
</evidence>
<keyword evidence="8" id="KW-1278">Translocase</keyword>
<dbReference type="GO" id="GO:0016887">
    <property type="term" value="F:ATP hydrolysis activity"/>
    <property type="evidence" value="ECO:0007669"/>
    <property type="project" value="InterPro"/>
</dbReference>
<evidence type="ECO:0000313" key="12">
    <source>
        <dbReference type="EMBL" id="QEL09985.1"/>
    </source>
</evidence>
<dbReference type="PROSITE" id="PS00211">
    <property type="entry name" value="ABC_TRANSPORTER_1"/>
    <property type="match status" value="1"/>
</dbReference>
<keyword evidence="2" id="KW-0813">Transport</keyword>
<dbReference type="SMART" id="SM00382">
    <property type="entry name" value="AAA"/>
    <property type="match status" value="2"/>
</dbReference>
<dbReference type="PANTHER" id="PTHR43790">
    <property type="entry name" value="CARBOHYDRATE TRANSPORT ATP-BINDING PROTEIN MG119-RELATED"/>
    <property type="match status" value="1"/>
</dbReference>
<dbReference type="FunFam" id="3.40.50.300:FF:000127">
    <property type="entry name" value="Ribose import ATP-binding protein RbsA"/>
    <property type="match status" value="1"/>
</dbReference>
<proteinExistence type="predicted"/>
<dbReference type="InterPro" id="IPR050107">
    <property type="entry name" value="ABC_carbohydrate_import_ATPase"/>
</dbReference>
<dbReference type="EMBL" id="CP043420">
    <property type="protein sequence ID" value="QEL09985.1"/>
    <property type="molecule type" value="Genomic_DNA"/>
</dbReference>
<keyword evidence="13" id="KW-1185">Reference proteome</keyword>
<dbReference type="AlphaFoldDB" id="A0A5C0ZZA8"/>
<dbReference type="InterPro" id="IPR017871">
    <property type="entry name" value="ABC_transporter-like_CS"/>
</dbReference>
<dbReference type="InterPro" id="IPR003439">
    <property type="entry name" value="ABC_transporter-like_ATP-bd"/>
</dbReference>
<dbReference type="Proteomes" id="UP000322553">
    <property type="component" value="Chromosome"/>
</dbReference>
<dbReference type="CDD" id="cd03215">
    <property type="entry name" value="ABC_Carb_Monos_II"/>
    <property type="match status" value="1"/>
</dbReference>
<dbReference type="KEGG" id="kuy:FY550_01775"/>
<dbReference type="RefSeq" id="WP_084388266.1">
    <property type="nucleotide sequence ID" value="NZ_CP043420.1"/>
</dbReference>
<evidence type="ECO:0000256" key="6">
    <source>
        <dbReference type="ARBA" id="ARBA00022741"/>
    </source>
</evidence>
<evidence type="ECO:0000259" key="11">
    <source>
        <dbReference type="PROSITE" id="PS50893"/>
    </source>
</evidence>
<organism evidence="12 13">
    <name type="scientific">Kushneria phosphatilytica</name>
    <dbReference type="NCBI Taxonomy" id="657387"/>
    <lineage>
        <taxon>Bacteria</taxon>
        <taxon>Pseudomonadati</taxon>
        <taxon>Pseudomonadota</taxon>
        <taxon>Gammaproteobacteria</taxon>
        <taxon>Oceanospirillales</taxon>
        <taxon>Halomonadaceae</taxon>
        <taxon>Kushneria</taxon>
    </lineage>
</organism>
<keyword evidence="4" id="KW-0762">Sugar transport</keyword>
<dbReference type="GO" id="GO:0005886">
    <property type="term" value="C:plasma membrane"/>
    <property type="evidence" value="ECO:0007669"/>
    <property type="project" value="UniProtKB-SubCell"/>
</dbReference>
<dbReference type="GO" id="GO:0005524">
    <property type="term" value="F:ATP binding"/>
    <property type="evidence" value="ECO:0007669"/>
    <property type="project" value="UniProtKB-KW"/>
</dbReference>
<evidence type="ECO:0000256" key="5">
    <source>
        <dbReference type="ARBA" id="ARBA00022737"/>
    </source>
</evidence>
<dbReference type="InterPro" id="IPR027417">
    <property type="entry name" value="P-loop_NTPase"/>
</dbReference>
<feature type="region of interest" description="Disordered" evidence="10">
    <location>
        <begin position="520"/>
        <end position="544"/>
    </location>
</feature>
<evidence type="ECO:0000256" key="8">
    <source>
        <dbReference type="ARBA" id="ARBA00022967"/>
    </source>
</evidence>
<keyword evidence="3" id="KW-1003">Cell membrane</keyword>
<gene>
    <name evidence="12" type="ORF">FY550_01775</name>
</gene>
<keyword evidence="7 12" id="KW-0067">ATP-binding</keyword>
<comment type="subcellular location">
    <subcellularLocation>
        <location evidence="1">Cell membrane</location>
        <topology evidence="1">Peripheral membrane protein</topology>
    </subcellularLocation>
</comment>
<protein>
    <submittedName>
        <fullName evidence="12">Sugar ABC transporter ATP-binding protein</fullName>
    </submittedName>
</protein>
<dbReference type="PROSITE" id="PS50893">
    <property type="entry name" value="ABC_TRANSPORTER_2"/>
    <property type="match status" value="2"/>
</dbReference>
<evidence type="ECO:0000256" key="2">
    <source>
        <dbReference type="ARBA" id="ARBA00022448"/>
    </source>
</evidence>
<evidence type="ECO:0000256" key="4">
    <source>
        <dbReference type="ARBA" id="ARBA00022597"/>
    </source>
</evidence>
<feature type="region of interest" description="Disordered" evidence="10">
    <location>
        <begin position="1"/>
        <end position="27"/>
    </location>
</feature>
<dbReference type="CDD" id="cd03216">
    <property type="entry name" value="ABC_Carb_Monos_I"/>
    <property type="match status" value="1"/>
</dbReference>
<evidence type="ECO:0000256" key="7">
    <source>
        <dbReference type="ARBA" id="ARBA00022840"/>
    </source>
</evidence>
<feature type="domain" description="ABC transporter" evidence="11">
    <location>
        <begin position="34"/>
        <end position="269"/>
    </location>
</feature>
<evidence type="ECO:0000256" key="10">
    <source>
        <dbReference type="SAM" id="MobiDB-lite"/>
    </source>
</evidence>
<dbReference type="Gene3D" id="3.40.50.300">
    <property type="entry name" value="P-loop containing nucleotide triphosphate hydrolases"/>
    <property type="match status" value="2"/>
</dbReference>
<keyword evidence="5" id="KW-0677">Repeat</keyword>
<keyword evidence="9" id="KW-0472">Membrane</keyword>
<dbReference type="OrthoDB" id="9776369at2"/>
<sequence length="544" mass="59397">MTTYPVQREQAPGTVAESANEREAGLQKKGEPLVRLRNVSKRYPGTLALDDVSYAVYPGSVNVLIGENGAGKSTLMKILAGAERPSDGEILVDDHAVSFGGVRDAEKAGIGIIFQELNLFPDLTITENLFIGSEKRRLGLIDVGSQQRDAKKLLERVGLHLNPATRLGDLHVGQQQLVEIARVLGRNVRVLIMDEPTSALSQTEVEVLFSIIENLRREGVAIIYISHRLEEIMRIGDHITVLRNGRVVGVDQIARIDIPWIVQQMVGDEKKAFDYSPRETGETLLAVRNLWLRRSNGTLALDNISFTAGRGEIIGIYGLMGAGRTELMEVLLGLHGSARGDIELDGKSLAHGQPARHIGAGIALVPEDRQSHGMFQPLSVRDNMTLSSLRRYCGGLPGLNLIMSRREQHHSRRMIESLGIKTADDTLPITSLSGGNMQKVVIARALLTQPRILLFDEPTRGVDVGAKADIYRAMSDIAAQGVTILYTTSELDEALAVSDRVLVMAAGRITADLRREEADRNHIMQKSAPTVVSDEDGSTQGVSQ</sequence>
<reference evidence="12 13" key="1">
    <citation type="submission" date="2019-08" db="EMBL/GenBank/DDBJ databases">
        <title>Complete genome sequence of Kushneria sp. YCWA18, a halophilic phosphate-solubilizing bacterium isolated from Daqiao saltern in China.</title>
        <authorList>
            <person name="Du G.-X."/>
            <person name="Qu L.-Y."/>
        </authorList>
    </citation>
    <scope>NUCLEOTIDE SEQUENCE [LARGE SCALE GENOMIC DNA]</scope>
    <source>
        <strain evidence="12 13">YCWA18</strain>
    </source>
</reference>